<keyword evidence="1" id="KW-1133">Transmembrane helix</keyword>
<sequence>MAIPASIVLFFVYDLINIEALIVVILTSLFIGGILEIWAVKQGRGDKFYIWEYSNKTTLGKKILGVAVEDLILFLILTPIFCIAMWEFVKKYVVTGNIPLKIVLPTGLIFIFITYFFVYRITNKNKK</sequence>
<dbReference type="EMBL" id="LBOI01000007">
    <property type="protein sequence ID" value="KKP31632.1"/>
    <property type="molecule type" value="Genomic_DNA"/>
</dbReference>
<gene>
    <name evidence="2" type="ORF">UR21_C0007G0049</name>
</gene>
<evidence type="ECO:0000256" key="1">
    <source>
        <dbReference type="SAM" id="Phobius"/>
    </source>
</evidence>
<evidence type="ECO:0000313" key="3">
    <source>
        <dbReference type="Proteomes" id="UP000034803"/>
    </source>
</evidence>
<protein>
    <submittedName>
        <fullName evidence="2">Uncharacterized protein</fullName>
    </submittedName>
</protein>
<organism evidence="2 3">
    <name type="scientific">Candidatus Woesebacteria bacterium GW2011_GWC2_31_9</name>
    <dbReference type="NCBI Taxonomy" id="1618586"/>
    <lineage>
        <taxon>Bacteria</taxon>
        <taxon>Candidatus Woeseibacteriota</taxon>
    </lineage>
</organism>
<feature type="transmembrane region" description="Helical" evidence="1">
    <location>
        <begin position="63"/>
        <end position="86"/>
    </location>
</feature>
<accession>A0A0G0BKS6</accession>
<name>A0A0G0BKS6_9BACT</name>
<reference evidence="2 3" key="1">
    <citation type="journal article" date="2015" name="Nature">
        <title>rRNA introns, odd ribosomes, and small enigmatic genomes across a large radiation of phyla.</title>
        <authorList>
            <person name="Brown C.T."/>
            <person name="Hug L.A."/>
            <person name="Thomas B.C."/>
            <person name="Sharon I."/>
            <person name="Castelle C.J."/>
            <person name="Singh A."/>
            <person name="Wilkins M.J."/>
            <person name="Williams K.H."/>
            <person name="Banfield J.F."/>
        </authorList>
    </citation>
    <scope>NUCLEOTIDE SEQUENCE [LARGE SCALE GENOMIC DNA]</scope>
</reference>
<evidence type="ECO:0000313" key="2">
    <source>
        <dbReference type="EMBL" id="KKP31632.1"/>
    </source>
</evidence>
<keyword evidence="1" id="KW-0472">Membrane</keyword>
<proteinExistence type="predicted"/>
<keyword evidence="1" id="KW-0812">Transmembrane</keyword>
<dbReference type="AlphaFoldDB" id="A0A0G0BKS6"/>
<dbReference type="Proteomes" id="UP000034803">
    <property type="component" value="Unassembled WGS sequence"/>
</dbReference>
<comment type="caution">
    <text evidence="2">The sequence shown here is derived from an EMBL/GenBank/DDBJ whole genome shotgun (WGS) entry which is preliminary data.</text>
</comment>
<feature type="transmembrane region" description="Helical" evidence="1">
    <location>
        <begin position="20"/>
        <end position="40"/>
    </location>
</feature>
<feature type="transmembrane region" description="Helical" evidence="1">
    <location>
        <begin position="98"/>
        <end position="118"/>
    </location>
</feature>